<dbReference type="InterPro" id="IPR007867">
    <property type="entry name" value="GMC_OxRtase_C"/>
</dbReference>
<evidence type="ECO:0000256" key="3">
    <source>
        <dbReference type="RuleBase" id="RU003968"/>
    </source>
</evidence>
<dbReference type="SUPFAM" id="SSF54373">
    <property type="entry name" value="FAD-linked reductases, C-terminal domain"/>
    <property type="match status" value="1"/>
</dbReference>
<dbReference type="InterPro" id="IPR000172">
    <property type="entry name" value="GMC_OxRdtase_N"/>
</dbReference>
<dbReference type="InterPro" id="IPR036188">
    <property type="entry name" value="FAD/NAD-bd_sf"/>
</dbReference>
<gene>
    <name evidence="6" type="ORF">UCREL1_5316</name>
</gene>
<reference evidence="7" key="1">
    <citation type="journal article" date="2013" name="Genome Announc.">
        <title>Draft genome sequence of the grapevine dieback fungus Eutypa lata UCR-EL1.</title>
        <authorList>
            <person name="Blanco-Ulate B."/>
            <person name="Rolshausen P.E."/>
            <person name="Cantu D."/>
        </authorList>
    </citation>
    <scope>NUCLEOTIDE SEQUENCE [LARGE SCALE GENOMIC DNA]</scope>
    <source>
        <strain evidence="7">UCR-EL1</strain>
    </source>
</reference>
<dbReference type="OMA" id="DADWKFQ"/>
<comment type="cofactor">
    <cofactor evidence="2">
        <name>FAD</name>
        <dbReference type="ChEBI" id="CHEBI:57692"/>
    </cofactor>
</comment>
<dbReference type="PROSITE" id="PS00623">
    <property type="entry name" value="GMC_OXRED_1"/>
    <property type="match status" value="1"/>
</dbReference>
<keyword evidence="3" id="KW-0285">Flavoprotein</keyword>
<evidence type="ECO:0000313" key="6">
    <source>
        <dbReference type="EMBL" id="EMR67669.1"/>
    </source>
</evidence>
<feature type="binding site" evidence="2">
    <location>
        <begin position="530"/>
        <end position="531"/>
    </location>
    <ligand>
        <name>FAD</name>
        <dbReference type="ChEBI" id="CHEBI:57692"/>
    </ligand>
</feature>
<sequence>MSTTPYDFVIVGGGTAGLVVASRLSEDPSQRILVLEAGSDHTENPRVNTPGLFPVMLGTIRVSQGKAIGGSSAINAHVFVPPAEDLIDSWEVLGNEGWNWDTLQGYYSKSYTSPPVDKTIEKALGIDGWSARNDDAKGPIQASFSGNPSHPIRHAWAEAFRTTGRSMVDDPFLNASVGAYSALASINPETKERSYAASAYYKPIKGRENLDVLANAVVEKVLFETGHAPRATGVQYSYKGDRKTVSASKEIIIAAGALQSPKILELSGIGNPELLEKHSIKLVKDLRQVGENLHDHLVCYISYEAEDGLETLDALIRQEPEAIGKAMEEYATNRTGMLSSVGVYTYAYLSLIDCLPGKDQELLKKLLRENRPSHDNNSGHARDPDQVRAQAYYDIAEKTLLNPKVPSGAYLTAVAQQVIPVKPNSTSPEGPVPGNFVSFGSMLSQPLSRGSVHIQSNDISTSPLIDPNYLSNPVDVEGLARHMQYIETIAASPAFAKILKQPLKRRDPASHLTDLDKAKEYIQTSAISMWHLGGSCAMLPRDKGGVVDTQLRVYGVEKLRVVDSSAIPLISTANLQSTVYTFAERAADLIKASHGLVQAL</sequence>
<dbReference type="eggNOG" id="KOG1238">
    <property type="taxonomic scope" value="Eukaryota"/>
</dbReference>
<dbReference type="KEGG" id="ela:UCREL1_5316"/>
<dbReference type="AlphaFoldDB" id="M7SMR7"/>
<feature type="binding site" evidence="2">
    <location>
        <position position="218"/>
    </location>
    <ligand>
        <name>FAD</name>
        <dbReference type="ChEBI" id="CHEBI:57692"/>
    </ligand>
</feature>
<evidence type="ECO:0000256" key="2">
    <source>
        <dbReference type="PIRSR" id="PIRSR000137-2"/>
    </source>
</evidence>
<evidence type="ECO:0000313" key="7">
    <source>
        <dbReference type="Proteomes" id="UP000012174"/>
    </source>
</evidence>
<comment type="similarity">
    <text evidence="1 3">Belongs to the GMC oxidoreductase family.</text>
</comment>
<dbReference type="GO" id="GO:0016614">
    <property type="term" value="F:oxidoreductase activity, acting on CH-OH group of donors"/>
    <property type="evidence" value="ECO:0007669"/>
    <property type="project" value="InterPro"/>
</dbReference>
<name>M7SMR7_EUTLA</name>
<accession>M7SMR7</accession>
<protein>
    <submittedName>
        <fullName evidence="6">Putative glucose-methanol-choline oxidoreductase protein</fullName>
    </submittedName>
</protein>
<dbReference type="SUPFAM" id="SSF51905">
    <property type="entry name" value="FAD/NAD(P)-binding domain"/>
    <property type="match status" value="1"/>
</dbReference>
<dbReference type="Proteomes" id="UP000012174">
    <property type="component" value="Unassembled WGS sequence"/>
</dbReference>
<dbReference type="OrthoDB" id="269227at2759"/>
<proteinExistence type="inferred from homology"/>
<keyword evidence="2 3" id="KW-0274">FAD</keyword>
<dbReference type="Pfam" id="PF05199">
    <property type="entry name" value="GMC_oxred_C"/>
    <property type="match status" value="1"/>
</dbReference>
<dbReference type="Gene3D" id="3.30.560.10">
    <property type="entry name" value="Glucose Oxidase, domain 3"/>
    <property type="match status" value="1"/>
</dbReference>
<organism evidence="6 7">
    <name type="scientific">Eutypa lata (strain UCR-EL1)</name>
    <name type="common">Grapevine dieback disease fungus</name>
    <name type="synonym">Eutypa armeniacae</name>
    <dbReference type="NCBI Taxonomy" id="1287681"/>
    <lineage>
        <taxon>Eukaryota</taxon>
        <taxon>Fungi</taxon>
        <taxon>Dikarya</taxon>
        <taxon>Ascomycota</taxon>
        <taxon>Pezizomycotina</taxon>
        <taxon>Sordariomycetes</taxon>
        <taxon>Xylariomycetidae</taxon>
        <taxon>Xylariales</taxon>
        <taxon>Diatrypaceae</taxon>
        <taxon>Eutypa</taxon>
    </lineage>
</organism>
<dbReference type="InterPro" id="IPR012132">
    <property type="entry name" value="GMC_OxRdtase"/>
</dbReference>
<keyword evidence="7" id="KW-1185">Reference proteome</keyword>
<evidence type="ECO:0000256" key="1">
    <source>
        <dbReference type="ARBA" id="ARBA00010790"/>
    </source>
</evidence>
<evidence type="ECO:0000259" key="5">
    <source>
        <dbReference type="PROSITE" id="PS00624"/>
    </source>
</evidence>
<evidence type="ECO:0000259" key="4">
    <source>
        <dbReference type="PROSITE" id="PS00623"/>
    </source>
</evidence>
<dbReference type="PANTHER" id="PTHR11552:SF210">
    <property type="entry name" value="GLUCOSE-METHANOL-CHOLINE OXIDOREDUCTASE N-TERMINAL DOMAIN-CONTAINING PROTEIN-RELATED"/>
    <property type="match status" value="1"/>
</dbReference>
<dbReference type="Gene3D" id="3.50.50.60">
    <property type="entry name" value="FAD/NAD(P)-binding domain"/>
    <property type="match status" value="1"/>
</dbReference>
<feature type="domain" description="Glucose-methanol-choline oxidoreductase N-terminal" evidence="4">
    <location>
        <begin position="65"/>
        <end position="88"/>
    </location>
</feature>
<dbReference type="PANTHER" id="PTHR11552">
    <property type="entry name" value="GLUCOSE-METHANOL-CHOLINE GMC OXIDOREDUCTASE"/>
    <property type="match status" value="1"/>
</dbReference>
<dbReference type="EMBL" id="KB706384">
    <property type="protein sequence ID" value="EMR67669.1"/>
    <property type="molecule type" value="Genomic_DNA"/>
</dbReference>
<feature type="domain" description="Glucose-methanol-choline oxidoreductase N-terminal" evidence="5">
    <location>
        <begin position="256"/>
        <end position="270"/>
    </location>
</feature>
<feature type="binding site" evidence="2">
    <location>
        <begin position="75"/>
        <end position="78"/>
    </location>
    <ligand>
        <name>FAD</name>
        <dbReference type="ChEBI" id="CHEBI:57692"/>
    </ligand>
</feature>
<dbReference type="PIRSF" id="PIRSF000137">
    <property type="entry name" value="Alcohol_oxidase"/>
    <property type="match status" value="1"/>
</dbReference>
<dbReference type="GO" id="GO:0050660">
    <property type="term" value="F:flavin adenine dinucleotide binding"/>
    <property type="evidence" value="ECO:0007669"/>
    <property type="project" value="InterPro"/>
</dbReference>
<dbReference type="Pfam" id="PF00732">
    <property type="entry name" value="GMC_oxred_N"/>
    <property type="match status" value="1"/>
</dbReference>
<dbReference type="PROSITE" id="PS00624">
    <property type="entry name" value="GMC_OXRED_2"/>
    <property type="match status" value="1"/>
</dbReference>
<dbReference type="HOGENOM" id="CLU_002865_6_2_1"/>